<dbReference type="GO" id="GO:0051213">
    <property type="term" value="F:dioxygenase activity"/>
    <property type="evidence" value="ECO:0007669"/>
    <property type="project" value="UniProtKB-KW"/>
</dbReference>
<keyword evidence="3" id="KW-1185">Reference proteome</keyword>
<name>A0A135T113_9PEZI</name>
<comment type="caution">
    <text evidence="2">The sequence shown here is derived from an EMBL/GenBank/DDBJ whole genome shotgun (WGS) entry which is preliminary data.</text>
</comment>
<dbReference type="InterPro" id="IPR051961">
    <property type="entry name" value="Fungal_Metabolite_Diox"/>
</dbReference>
<keyword evidence="2" id="KW-0560">Oxidoreductase</keyword>
<keyword evidence="2" id="KW-0223">Dioxygenase</keyword>
<accession>A0A135T113</accession>
<dbReference type="OrthoDB" id="407832at2759"/>
<dbReference type="Proteomes" id="UP000070121">
    <property type="component" value="Unassembled WGS sequence"/>
</dbReference>
<dbReference type="Gene3D" id="2.60.120.620">
    <property type="entry name" value="q2cbj1_9rhob like domain"/>
    <property type="match status" value="1"/>
</dbReference>
<evidence type="ECO:0000313" key="2">
    <source>
        <dbReference type="EMBL" id="KXH41811.1"/>
    </source>
</evidence>
<dbReference type="PANTHER" id="PTHR37563:SF2">
    <property type="entry name" value="PHYTANOYL-COA DIOXYGENASE FAMILY PROTEIN (AFU_ORTHOLOGUE AFUA_2G03330)"/>
    <property type="match status" value="1"/>
</dbReference>
<proteinExistence type="predicted"/>
<evidence type="ECO:0000256" key="1">
    <source>
        <dbReference type="SAM" id="MobiDB-lite"/>
    </source>
</evidence>
<feature type="compositionally biased region" description="Polar residues" evidence="1">
    <location>
        <begin position="1"/>
        <end position="15"/>
    </location>
</feature>
<reference evidence="2 3" key="1">
    <citation type="submission" date="2014-02" db="EMBL/GenBank/DDBJ databases">
        <title>The genome sequence of Colletotrichum salicis CBS 607.94.</title>
        <authorList>
            <person name="Baroncelli R."/>
            <person name="Thon M.R."/>
        </authorList>
    </citation>
    <scope>NUCLEOTIDE SEQUENCE [LARGE SCALE GENOMIC DNA]</scope>
    <source>
        <strain evidence="2 3">CBS 607.94</strain>
    </source>
</reference>
<feature type="region of interest" description="Disordered" evidence="1">
    <location>
        <begin position="1"/>
        <end position="23"/>
    </location>
</feature>
<evidence type="ECO:0000313" key="3">
    <source>
        <dbReference type="Proteomes" id="UP000070121"/>
    </source>
</evidence>
<organism evidence="2 3">
    <name type="scientific">Colletotrichum salicis</name>
    <dbReference type="NCBI Taxonomy" id="1209931"/>
    <lineage>
        <taxon>Eukaryota</taxon>
        <taxon>Fungi</taxon>
        <taxon>Dikarya</taxon>
        <taxon>Ascomycota</taxon>
        <taxon>Pezizomycotina</taxon>
        <taxon>Sordariomycetes</taxon>
        <taxon>Hypocreomycetidae</taxon>
        <taxon>Glomerellales</taxon>
        <taxon>Glomerellaceae</taxon>
        <taxon>Colletotrichum</taxon>
        <taxon>Colletotrichum acutatum species complex</taxon>
    </lineage>
</organism>
<dbReference type="Pfam" id="PF05721">
    <property type="entry name" value="PhyH"/>
    <property type="match status" value="1"/>
</dbReference>
<protein>
    <submittedName>
        <fullName evidence="2">Phytanoyl-CoA dioxygenase</fullName>
    </submittedName>
</protein>
<dbReference type="EMBL" id="JFFI01002150">
    <property type="protein sequence ID" value="KXH41811.1"/>
    <property type="molecule type" value="Genomic_DNA"/>
</dbReference>
<dbReference type="InterPro" id="IPR008775">
    <property type="entry name" value="Phytyl_CoA_dOase-like"/>
</dbReference>
<dbReference type="SUPFAM" id="SSF51197">
    <property type="entry name" value="Clavaminate synthase-like"/>
    <property type="match status" value="1"/>
</dbReference>
<dbReference type="AlphaFoldDB" id="A0A135T113"/>
<gene>
    <name evidence="2" type="ORF">CSAL01_13767</name>
</gene>
<dbReference type="PANTHER" id="PTHR37563">
    <property type="entry name" value="PHYTANOYL-COA DIOXYGENASE FAMILY PROTEIN (AFU_ORTHOLOGUE AFUA_2G03330)"/>
    <property type="match status" value="1"/>
</dbReference>
<sequence length="207" mass="22919">MPSSSTPGSTPQRQPVHSDADFNHPSHPFALVINIPLVKMTPSNGSTELWLGTHAPFLLPSSPSTTTSSSSSSSVIIPSGIASQETLHGDRASGRIKPHLLSLRRAVRPPSQPTIEKGSIVIRDLRLWHAGMPNTSPDVRVMLAMIHFAGWYRNPMRLQFAEDVRPLLLEEAEDELKTPVDWTTREEALRTYLGRGFGNSYDFDQEK</sequence>